<dbReference type="PANTHER" id="PTHR33495">
    <property type="entry name" value="ANTI-SIGMA FACTOR ANTAGONIST TM_1081-RELATED-RELATED"/>
    <property type="match status" value="1"/>
</dbReference>
<dbReference type="EMBL" id="BMUB01000026">
    <property type="protein sequence ID" value="GGV01853.1"/>
    <property type="molecule type" value="Genomic_DNA"/>
</dbReference>
<comment type="caution">
    <text evidence="4">The sequence shown here is derived from an EMBL/GenBank/DDBJ whole genome shotgun (WGS) entry which is preliminary data.</text>
</comment>
<comment type="similarity">
    <text evidence="1 2">Belongs to the anti-sigma-factor antagonist family.</text>
</comment>
<dbReference type="GO" id="GO:0043856">
    <property type="term" value="F:anti-sigma factor antagonist activity"/>
    <property type="evidence" value="ECO:0007669"/>
    <property type="project" value="InterPro"/>
</dbReference>
<dbReference type="AlphaFoldDB" id="A0A8H9HYB8"/>
<dbReference type="InterPro" id="IPR003658">
    <property type="entry name" value="Anti-sigma_ant"/>
</dbReference>
<dbReference type="InterPro" id="IPR036513">
    <property type="entry name" value="STAS_dom_sf"/>
</dbReference>
<feature type="domain" description="STAS" evidence="3">
    <location>
        <begin position="19"/>
        <end position="128"/>
    </location>
</feature>
<evidence type="ECO:0000256" key="2">
    <source>
        <dbReference type="RuleBase" id="RU003749"/>
    </source>
</evidence>
<evidence type="ECO:0000313" key="5">
    <source>
        <dbReference type="Proteomes" id="UP000610124"/>
    </source>
</evidence>
<organism evidence="4 5">
    <name type="scientific">Kitasatospora aureofaciens</name>
    <name type="common">Streptomyces aureofaciens</name>
    <dbReference type="NCBI Taxonomy" id="1894"/>
    <lineage>
        <taxon>Bacteria</taxon>
        <taxon>Bacillati</taxon>
        <taxon>Actinomycetota</taxon>
        <taxon>Actinomycetes</taxon>
        <taxon>Kitasatosporales</taxon>
        <taxon>Streptomycetaceae</taxon>
        <taxon>Kitasatospora</taxon>
    </lineage>
</organism>
<dbReference type="RefSeq" id="WP_050366226.1">
    <property type="nucleotide sequence ID" value="NZ_BMUB01000026.1"/>
</dbReference>
<evidence type="ECO:0000313" key="4">
    <source>
        <dbReference type="EMBL" id="GGV01853.1"/>
    </source>
</evidence>
<evidence type="ECO:0000256" key="1">
    <source>
        <dbReference type="ARBA" id="ARBA00009013"/>
    </source>
</evidence>
<reference evidence="4" key="2">
    <citation type="submission" date="2020-09" db="EMBL/GenBank/DDBJ databases">
        <authorList>
            <person name="Sun Q."/>
            <person name="Ohkuma M."/>
        </authorList>
    </citation>
    <scope>NUCLEOTIDE SEQUENCE</scope>
    <source>
        <strain evidence="4">JCM 4434</strain>
    </source>
</reference>
<proteinExistence type="inferred from homology"/>
<gene>
    <name evidence="4" type="primary">arsI</name>
    <name evidence="4" type="ORF">GCM10010502_65620</name>
</gene>
<sequence length="136" mass="14789">MSAKRIIPADDSDIIGPSLRITTLSTGETVVCRLAGEIDQVQRPKLENALARAVNQRPHQLIVDMAAVSFCDSSGPNALLQTLQDAALTGTLLVLTALPPQVRRLLEVTGTDEVFTIRDSVYAALHGDRPHRRNRP</sequence>
<dbReference type="NCBIfam" id="TIGR00377">
    <property type="entry name" value="ant_ant_sig"/>
    <property type="match status" value="1"/>
</dbReference>
<dbReference type="Gene3D" id="3.30.750.24">
    <property type="entry name" value="STAS domain"/>
    <property type="match status" value="1"/>
</dbReference>
<evidence type="ECO:0000259" key="3">
    <source>
        <dbReference type="PROSITE" id="PS50801"/>
    </source>
</evidence>
<dbReference type="GeneID" id="97489469"/>
<dbReference type="Proteomes" id="UP000610124">
    <property type="component" value="Unassembled WGS sequence"/>
</dbReference>
<reference evidence="4" key="1">
    <citation type="journal article" date="2014" name="Int. J. Syst. Evol. Microbiol.">
        <title>Complete genome sequence of Corynebacterium casei LMG S-19264T (=DSM 44701T), isolated from a smear-ripened cheese.</title>
        <authorList>
            <consortium name="US DOE Joint Genome Institute (JGI-PGF)"/>
            <person name="Walter F."/>
            <person name="Albersmeier A."/>
            <person name="Kalinowski J."/>
            <person name="Ruckert C."/>
        </authorList>
    </citation>
    <scope>NUCLEOTIDE SEQUENCE</scope>
    <source>
        <strain evidence="4">JCM 4434</strain>
    </source>
</reference>
<dbReference type="CDD" id="cd07043">
    <property type="entry name" value="STAS_anti-anti-sigma_factors"/>
    <property type="match status" value="1"/>
</dbReference>
<dbReference type="Pfam" id="PF01740">
    <property type="entry name" value="STAS"/>
    <property type="match status" value="1"/>
</dbReference>
<dbReference type="OrthoDB" id="3873122at2"/>
<dbReference type="PROSITE" id="PS50801">
    <property type="entry name" value="STAS"/>
    <property type="match status" value="1"/>
</dbReference>
<dbReference type="KEGG" id="kau:B6264_26620"/>
<protein>
    <recommendedName>
        <fullName evidence="2">Anti-sigma factor antagonist</fullName>
    </recommendedName>
</protein>
<accession>A0A8H9HYB8</accession>
<name>A0A8H9HYB8_KITAU</name>
<dbReference type="SUPFAM" id="SSF52091">
    <property type="entry name" value="SpoIIaa-like"/>
    <property type="match status" value="1"/>
</dbReference>
<dbReference type="PANTHER" id="PTHR33495:SF2">
    <property type="entry name" value="ANTI-SIGMA FACTOR ANTAGONIST TM_1081-RELATED"/>
    <property type="match status" value="1"/>
</dbReference>
<dbReference type="InterPro" id="IPR002645">
    <property type="entry name" value="STAS_dom"/>
</dbReference>